<keyword evidence="3" id="KW-1185">Reference proteome</keyword>
<reference evidence="3" key="1">
    <citation type="journal article" date="2013" name="Science">
        <title>Gene transfer from bacteria and archaea facilitated evolution of an extremophilic eukaryote.</title>
        <authorList>
            <person name="Schonknecht G."/>
            <person name="Chen W.H."/>
            <person name="Ternes C.M."/>
            <person name="Barbier G.G."/>
            <person name="Shrestha R.P."/>
            <person name="Stanke M."/>
            <person name="Brautigam A."/>
            <person name="Baker B.J."/>
            <person name="Banfield J.F."/>
            <person name="Garavito R.M."/>
            <person name="Carr K."/>
            <person name="Wilkerson C."/>
            <person name="Rensing S.A."/>
            <person name="Gagneul D."/>
            <person name="Dickenson N.E."/>
            <person name="Oesterhelt C."/>
            <person name="Lercher M.J."/>
            <person name="Weber A.P."/>
        </authorList>
    </citation>
    <scope>NUCLEOTIDE SEQUENCE [LARGE SCALE GENOMIC DNA]</scope>
    <source>
        <strain evidence="3">074W</strain>
    </source>
</reference>
<accession>M2Y4V0</accession>
<dbReference type="Gramene" id="EME30998">
    <property type="protein sequence ID" value="EME30998"/>
    <property type="gene ID" value="Gasu_17600"/>
</dbReference>
<evidence type="ECO:0000313" key="2">
    <source>
        <dbReference type="EMBL" id="EME30998.1"/>
    </source>
</evidence>
<dbReference type="OrthoDB" id="10317162at2759"/>
<feature type="region of interest" description="Disordered" evidence="1">
    <location>
        <begin position="26"/>
        <end position="49"/>
    </location>
</feature>
<dbReference type="Proteomes" id="UP000030680">
    <property type="component" value="Unassembled WGS sequence"/>
</dbReference>
<name>M2Y4V0_GALSU</name>
<protein>
    <submittedName>
        <fullName evidence="2">Uncharacterized protein</fullName>
    </submittedName>
</protein>
<evidence type="ECO:0000256" key="1">
    <source>
        <dbReference type="SAM" id="MobiDB-lite"/>
    </source>
</evidence>
<gene>
    <name evidence="2" type="ORF">Gasu_17600</name>
</gene>
<dbReference type="EMBL" id="KB454495">
    <property type="protein sequence ID" value="EME30998.1"/>
    <property type="molecule type" value="Genomic_DNA"/>
</dbReference>
<evidence type="ECO:0000313" key="3">
    <source>
        <dbReference type="Proteomes" id="UP000030680"/>
    </source>
</evidence>
<dbReference type="AlphaFoldDB" id="M2Y4V0"/>
<dbReference type="KEGG" id="gsl:Gasu_17600"/>
<dbReference type="GeneID" id="17089687"/>
<dbReference type="RefSeq" id="XP_005707518.1">
    <property type="nucleotide sequence ID" value="XM_005707461.1"/>
</dbReference>
<proteinExistence type="predicted"/>
<sequence>MSDSVSIREKGSVSTLFSLGFKTVRRPRTRDSEEWTLSGEDQPKRRKCVQVSSYPSDRLLKTKNLDEPRNLYQPDHRMEPFSLAKDCREEAREVPESFYKTPEKQMITSRIETIPPTPRKQFHSEIPNFLKDRPGPPSRVGACACCGRVTKLRNSMPICLRLDCALHHAQID</sequence>
<organism evidence="2 3">
    <name type="scientific">Galdieria sulphuraria</name>
    <name type="common">Red alga</name>
    <dbReference type="NCBI Taxonomy" id="130081"/>
    <lineage>
        <taxon>Eukaryota</taxon>
        <taxon>Rhodophyta</taxon>
        <taxon>Bangiophyceae</taxon>
        <taxon>Galdieriales</taxon>
        <taxon>Galdieriaceae</taxon>
        <taxon>Galdieria</taxon>
    </lineage>
</organism>